<keyword evidence="5" id="KW-0408">Iron</keyword>
<dbReference type="InterPro" id="IPR036396">
    <property type="entry name" value="Cyt_P450_sf"/>
</dbReference>
<evidence type="ECO:0000256" key="3">
    <source>
        <dbReference type="ARBA" id="ARBA00022723"/>
    </source>
</evidence>
<dbReference type="PANTHER" id="PTHR24296">
    <property type="entry name" value="CYTOCHROME P450"/>
    <property type="match status" value="1"/>
</dbReference>
<dbReference type="AlphaFoldDB" id="A0A5J5A044"/>
<keyword evidence="3" id="KW-0479">Metal-binding</keyword>
<reference evidence="6 7" key="1">
    <citation type="submission" date="2019-09" db="EMBL/GenBank/DDBJ databases">
        <title>A chromosome-level genome assembly of the Chinese tupelo Nyssa sinensis.</title>
        <authorList>
            <person name="Yang X."/>
            <person name="Kang M."/>
            <person name="Yang Y."/>
            <person name="Xiong H."/>
            <person name="Wang M."/>
            <person name="Zhang Z."/>
            <person name="Wang Z."/>
            <person name="Wu H."/>
            <person name="Ma T."/>
            <person name="Liu J."/>
            <person name="Xi Z."/>
        </authorList>
    </citation>
    <scope>NUCLEOTIDE SEQUENCE [LARGE SCALE GENOMIC DNA]</scope>
    <source>
        <strain evidence="6">J267</strain>
        <tissue evidence="6">Leaf</tissue>
    </source>
</reference>
<dbReference type="EMBL" id="CM018047">
    <property type="protein sequence ID" value="KAA8523446.1"/>
    <property type="molecule type" value="Genomic_DNA"/>
</dbReference>
<dbReference type="GO" id="GO:0004497">
    <property type="term" value="F:monooxygenase activity"/>
    <property type="evidence" value="ECO:0007669"/>
    <property type="project" value="InterPro"/>
</dbReference>
<dbReference type="OrthoDB" id="1470350at2759"/>
<dbReference type="InterPro" id="IPR001128">
    <property type="entry name" value="Cyt_P450"/>
</dbReference>
<name>A0A5J5A044_9ASTE</name>
<evidence type="ECO:0000313" key="7">
    <source>
        <dbReference type="Proteomes" id="UP000325577"/>
    </source>
</evidence>
<gene>
    <name evidence="6" type="ORF">F0562_009869</name>
</gene>
<dbReference type="Pfam" id="PF00067">
    <property type="entry name" value="p450"/>
    <property type="match status" value="1"/>
</dbReference>
<evidence type="ECO:0000256" key="2">
    <source>
        <dbReference type="ARBA" id="ARBA00010617"/>
    </source>
</evidence>
<comment type="similarity">
    <text evidence="2">Belongs to the cytochrome P450 family.</text>
</comment>
<dbReference type="GO" id="GO:0005506">
    <property type="term" value="F:iron ion binding"/>
    <property type="evidence" value="ECO:0007669"/>
    <property type="project" value="InterPro"/>
</dbReference>
<proteinExistence type="inferred from homology"/>
<sequence>MPENATPTFILNGPKSSRLVTNWPLFGMWPGILRNAHRIHDFATDVLEENGCTFIVKGPCFANLDMLLTCDPANINHILSKNFSNYPKGPDFKKIFEILGDGILNSESELWEFHRKTTMSLMHNAKFQNFLERTSWHTVEKVLVPVLERASELGLEVDLQELFQRFAFDATCILTLGYDPSSLAIDLPLKTFDDAEEAVLFRHILPKSCWKLQRWLQIGKEKKLSKAADCL</sequence>
<comment type="cofactor">
    <cofactor evidence="1">
        <name>heme</name>
        <dbReference type="ChEBI" id="CHEBI:30413"/>
    </cofactor>
</comment>
<evidence type="ECO:0000256" key="5">
    <source>
        <dbReference type="ARBA" id="ARBA00023004"/>
    </source>
</evidence>
<evidence type="ECO:0000313" key="6">
    <source>
        <dbReference type="EMBL" id="KAA8523446.1"/>
    </source>
</evidence>
<protein>
    <recommendedName>
        <fullName evidence="8">Cytochrome P450</fullName>
    </recommendedName>
</protein>
<dbReference type="GO" id="GO:0020037">
    <property type="term" value="F:heme binding"/>
    <property type="evidence" value="ECO:0007669"/>
    <property type="project" value="InterPro"/>
</dbReference>
<accession>A0A5J5A044</accession>
<dbReference type="Proteomes" id="UP000325577">
    <property type="component" value="Linkage Group LG4"/>
</dbReference>
<evidence type="ECO:0000256" key="4">
    <source>
        <dbReference type="ARBA" id="ARBA00023002"/>
    </source>
</evidence>
<evidence type="ECO:0008006" key="8">
    <source>
        <dbReference type="Google" id="ProtNLM"/>
    </source>
</evidence>
<keyword evidence="4" id="KW-0560">Oxidoreductase</keyword>
<keyword evidence="7" id="KW-1185">Reference proteome</keyword>
<dbReference type="Gene3D" id="1.10.630.10">
    <property type="entry name" value="Cytochrome P450"/>
    <property type="match status" value="1"/>
</dbReference>
<dbReference type="GO" id="GO:0016705">
    <property type="term" value="F:oxidoreductase activity, acting on paired donors, with incorporation or reduction of molecular oxygen"/>
    <property type="evidence" value="ECO:0007669"/>
    <property type="project" value="InterPro"/>
</dbReference>
<organism evidence="6 7">
    <name type="scientific">Nyssa sinensis</name>
    <dbReference type="NCBI Taxonomy" id="561372"/>
    <lineage>
        <taxon>Eukaryota</taxon>
        <taxon>Viridiplantae</taxon>
        <taxon>Streptophyta</taxon>
        <taxon>Embryophyta</taxon>
        <taxon>Tracheophyta</taxon>
        <taxon>Spermatophyta</taxon>
        <taxon>Magnoliopsida</taxon>
        <taxon>eudicotyledons</taxon>
        <taxon>Gunneridae</taxon>
        <taxon>Pentapetalae</taxon>
        <taxon>asterids</taxon>
        <taxon>Cornales</taxon>
        <taxon>Nyssaceae</taxon>
        <taxon>Nyssa</taxon>
    </lineage>
</organism>
<evidence type="ECO:0000256" key="1">
    <source>
        <dbReference type="ARBA" id="ARBA00001971"/>
    </source>
</evidence>
<dbReference type="SUPFAM" id="SSF48264">
    <property type="entry name" value="Cytochrome P450"/>
    <property type="match status" value="1"/>
</dbReference>